<dbReference type="Gene3D" id="1.10.10.10">
    <property type="entry name" value="Winged helix-like DNA-binding domain superfamily/Winged helix DNA-binding domain"/>
    <property type="match status" value="1"/>
</dbReference>
<dbReference type="SMART" id="SM00421">
    <property type="entry name" value="HTH_LUXR"/>
    <property type="match status" value="1"/>
</dbReference>
<dbReference type="PRINTS" id="PR00038">
    <property type="entry name" value="HTHLUXR"/>
</dbReference>
<dbReference type="Gene3D" id="3.40.50.300">
    <property type="entry name" value="P-loop containing nucleotide triphosphate hydrolases"/>
    <property type="match status" value="1"/>
</dbReference>
<dbReference type="Pfam" id="PF13191">
    <property type="entry name" value="AAA_16"/>
    <property type="match status" value="1"/>
</dbReference>
<dbReference type="Gene3D" id="1.25.40.10">
    <property type="entry name" value="Tetratricopeptide repeat domain"/>
    <property type="match status" value="1"/>
</dbReference>
<dbReference type="InterPro" id="IPR041664">
    <property type="entry name" value="AAA_16"/>
</dbReference>
<reference evidence="6 7" key="1">
    <citation type="submission" date="2023-11" db="EMBL/GenBank/DDBJ databases">
        <title>30 novel species of actinomycetes from the DSMZ collection.</title>
        <authorList>
            <person name="Nouioui I."/>
        </authorList>
    </citation>
    <scope>NUCLEOTIDE SEQUENCE [LARGE SCALE GENOMIC DNA]</scope>
    <source>
        <strain evidence="6 7">DSM 41524</strain>
    </source>
</reference>
<sequence>MTPFAKEKATLVYTFSPGPDESGLLLIRGPKCSGKTTVLNTVSDSAAGSGALTLWATCWLSEHDVPLGVLFQILDQLDESDEGATHPAENFRTGGRGADGQRPTTIDHEQVYRRLLDVAARRPVLIAVDDINHVDLPSRDFLRYLARRLRGTRIRLVLAERTGLTALHNEFRTDVVRLPYTWMINLRLLSRERLATWLGQQVTTACDPVGRAAVQQTARRVYDLTGGNVFLAKVLLDKYLASVGRGGNELTVDADFYDAVRVMVTSEDSDVPGISHGARAAAVLGHFCSPQRLARLLDGDSATADRVLRTLEELGMTSGTHLRGQIGRALIDDRSFTERTDVHLKAARILFEDGVAVSYVAQHLQDAGTLHEPWNRTLILELVSRALEDGHTDVARVVLGLARDCAADLGPAVAMLLLRSVWLEDSRLAASLVPPLVAAAQRGALDTADMALLVRAATLHGFPDHAWDVMSMLHERPPELKAQGEVILAKVLFKLWQGLPFQGPTVEFPAARSLSEQYDCLAMFQHSWLPTILYKIPGLLEVGDRAGVIFAAEQILAGIRVRTSGVEPFLAACRVLDTVNASSVARKWCVRLSEGLDDVPSATWKAVVCVVQAKSALALGDLGDAYRMLEKALVHKPWQEWGAKTGALAGLLLELLTEMGKHEEAEKVLDRPIPSAAFQGLGGMLYRRACGRHHLAIGRLHAAVADFESCRDASLTLNVELPMVVPWRCDLAEAYLETGDVHGARDLLHTQLSLLPEGKSAVHGMTLRLLARTSKSDKRVSMLKTSADELEHCGNRLQLAHTLADLAFAYRETSRLNLARTTMRRAQRVAEQCEAGRLQRLITVDTIAGRHEAAVENRTELDKLSSAERRVALLAIQGRTNREISESLFITPSTVEQHLTRIYKKLEVRHREELENLFSSVLVSVDAFG</sequence>
<gene>
    <name evidence="6" type="ORF">V2J94_35750</name>
</gene>
<dbReference type="InterPro" id="IPR027417">
    <property type="entry name" value="P-loop_NTPase"/>
</dbReference>
<dbReference type="PROSITE" id="PS50043">
    <property type="entry name" value="HTH_LUXR_2"/>
    <property type="match status" value="1"/>
</dbReference>
<proteinExistence type="predicted"/>
<dbReference type="CDD" id="cd06170">
    <property type="entry name" value="LuxR_C_like"/>
    <property type="match status" value="1"/>
</dbReference>
<dbReference type="RefSeq" id="WP_330813877.1">
    <property type="nucleotide sequence ID" value="NZ_JAZBJO010000032.1"/>
</dbReference>
<dbReference type="SUPFAM" id="SSF52540">
    <property type="entry name" value="P-loop containing nucleoside triphosphate hydrolases"/>
    <property type="match status" value="1"/>
</dbReference>
<protein>
    <submittedName>
        <fullName evidence="6">LuxR C-terminal-related transcriptional regulator</fullName>
    </submittedName>
</protein>
<evidence type="ECO:0000313" key="7">
    <source>
        <dbReference type="Proteomes" id="UP001354709"/>
    </source>
</evidence>
<keyword evidence="1" id="KW-0805">Transcription regulation</keyword>
<organism evidence="6 7">
    <name type="scientific">Streptomyces asiaticus subsp. ignotus</name>
    <dbReference type="NCBI Taxonomy" id="3098222"/>
    <lineage>
        <taxon>Bacteria</taxon>
        <taxon>Bacillati</taxon>
        <taxon>Actinomycetota</taxon>
        <taxon>Actinomycetes</taxon>
        <taxon>Kitasatosporales</taxon>
        <taxon>Streptomycetaceae</taxon>
        <taxon>Streptomyces</taxon>
        <taxon>Streptomyces violaceusniger group</taxon>
    </lineage>
</organism>
<dbReference type="SUPFAM" id="SSF46894">
    <property type="entry name" value="C-terminal effector domain of the bipartite response regulators"/>
    <property type="match status" value="1"/>
</dbReference>
<feature type="region of interest" description="Disordered" evidence="4">
    <location>
        <begin position="82"/>
        <end position="103"/>
    </location>
</feature>
<evidence type="ECO:0000313" key="6">
    <source>
        <dbReference type="EMBL" id="MEE4597185.1"/>
    </source>
</evidence>
<dbReference type="SUPFAM" id="SSF48452">
    <property type="entry name" value="TPR-like"/>
    <property type="match status" value="1"/>
</dbReference>
<evidence type="ECO:0000256" key="2">
    <source>
        <dbReference type="ARBA" id="ARBA00023125"/>
    </source>
</evidence>
<evidence type="ECO:0000256" key="4">
    <source>
        <dbReference type="SAM" id="MobiDB-lite"/>
    </source>
</evidence>
<dbReference type="Proteomes" id="UP001354709">
    <property type="component" value="Unassembled WGS sequence"/>
</dbReference>
<evidence type="ECO:0000256" key="1">
    <source>
        <dbReference type="ARBA" id="ARBA00023015"/>
    </source>
</evidence>
<dbReference type="PANTHER" id="PTHR44688">
    <property type="entry name" value="DNA-BINDING TRANSCRIPTIONAL ACTIVATOR DEVR_DOSR"/>
    <property type="match status" value="1"/>
</dbReference>
<name>A0ABU7Q710_9ACTN</name>
<dbReference type="PANTHER" id="PTHR44688:SF16">
    <property type="entry name" value="DNA-BINDING TRANSCRIPTIONAL ACTIVATOR DEVR_DOSR"/>
    <property type="match status" value="1"/>
</dbReference>
<dbReference type="InterPro" id="IPR011990">
    <property type="entry name" value="TPR-like_helical_dom_sf"/>
</dbReference>
<feature type="domain" description="HTH luxR-type" evidence="5">
    <location>
        <begin position="857"/>
        <end position="922"/>
    </location>
</feature>
<keyword evidence="7" id="KW-1185">Reference proteome</keyword>
<dbReference type="PROSITE" id="PS00622">
    <property type="entry name" value="HTH_LUXR_1"/>
    <property type="match status" value="1"/>
</dbReference>
<evidence type="ECO:0000256" key="3">
    <source>
        <dbReference type="ARBA" id="ARBA00023163"/>
    </source>
</evidence>
<dbReference type="InterPro" id="IPR036388">
    <property type="entry name" value="WH-like_DNA-bd_sf"/>
</dbReference>
<evidence type="ECO:0000259" key="5">
    <source>
        <dbReference type="PROSITE" id="PS50043"/>
    </source>
</evidence>
<dbReference type="InterPro" id="IPR000792">
    <property type="entry name" value="Tscrpt_reg_LuxR_C"/>
</dbReference>
<keyword evidence="2" id="KW-0238">DNA-binding</keyword>
<dbReference type="Pfam" id="PF00196">
    <property type="entry name" value="GerE"/>
    <property type="match status" value="1"/>
</dbReference>
<dbReference type="InterPro" id="IPR016032">
    <property type="entry name" value="Sig_transdc_resp-reg_C-effctor"/>
</dbReference>
<comment type="caution">
    <text evidence="6">The sequence shown here is derived from an EMBL/GenBank/DDBJ whole genome shotgun (WGS) entry which is preliminary data.</text>
</comment>
<keyword evidence="3" id="KW-0804">Transcription</keyword>
<dbReference type="EMBL" id="JAZBJO010000032">
    <property type="protein sequence ID" value="MEE4597185.1"/>
    <property type="molecule type" value="Genomic_DNA"/>
</dbReference>
<accession>A0ABU7Q710</accession>